<evidence type="ECO:0000313" key="4">
    <source>
        <dbReference type="Proteomes" id="UP000559256"/>
    </source>
</evidence>
<dbReference type="InterPro" id="IPR031915">
    <property type="entry name" value="Clr2_N"/>
</dbReference>
<dbReference type="GO" id="GO:0030466">
    <property type="term" value="P:silent mating-type cassette heterochromatin formation"/>
    <property type="evidence" value="ECO:0007669"/>
    <property type="project" value="TreeGrafter"/>
</dbReference>
<name>A0A8H5GI86_9AGAR</name>
<evidence type="ECO:0000313" key="3">
    <source>
        <dbReference type="EMBL" id="KAF5365205.1"/>
    </source>
</evidence>
<dbReference type="Pfam" id="PF16761">
    <property type="entry name" value="Clr2_transil"/>
    <property type="match status" value="2"/>
</dbReference>
<feature type="domain" description="Cryptic loci regulator 2 N-terminal" evidence="2">
    <location>
        <begin position="559"/>
        <end position="608"/>
    </location>
</feature>
<reference evidence="3 4" key="1">
    <citation type="journal article" date="2020" name="ISME J.">
        <title>Uncovering the hidden diversity of litter-decomposition mechanisms in mushroom-forming fungi.</title>
        <authorList>
            <person name="Floudas D."/>
            <person name="Bentzer J."/>
            <person name="Ahren D."/>
            <person name="Johansson T."/>
            <person name="Persson P."/>
            <person name="Tunlid A."/>
        </authorList>
    </citation>
    <scope>NUCLEOTIDE SEQUENCE [LARGE SCALE GENOMIC DNA]</scope>
    <source>
        <strain evidence="3 4">CBS 291.85</strain>
    </source>
</reference>
<feature type="region of interest" description="Disordered" evidence="1">
    <location>
        <begin position="169"/>
        <end position="189"/>
    </location>
</feature>
<dbReference type="PANTHER" id="PTHR38046:SF1">
    <property type="entry name" value="CRYPTIC LOCI REGULATOR 2"/>
    <property type="match status" value="1"/>
</dbReference>
<feature type="region of interest" description="Disordered" evidence="1">
    <location>
        <begin position="731"/>
        <end position="818"/>
    </location>
</feature>
<dbReference type="GO" id="GO:0070824">
    <property type="term" value="C:SHREC complex"/>
    <property type="evidence" value="ECO:0007669"/>
    <property type="project" value="InterPro"/>
</dbReference>
<feature type="compositionally biased region" description="Gly residues" evidence="1">
    <location>
        <begin position="733"/>
        <end position="747"/>
    </location>
</feature>
<feature type="compositionally biased region" description="Polar residues" evidence="1">
    <location>
        <begin position="465"/>
        <end position="490"/>
    </location>
</feature>
<feature type="region of interest" description="Disordered" evidence="1">
    <location>
        <begin position="218"/>
        <end position="324"/>
    </location>
</feature>
<keyword evidence="4" id="KW-1185">Reference proteome</keyword>
<dbReference type="OrthoDB" id="2421327at2759"/>
<dbReference type="GO" id="GO:0033553">
    <property type="term" value="C:rDNA heterochromatin"/>
    <property type="evidence" value="ECO:0007669"/>
    <property type="project" value="TreeGrafter"/>
</dbReference>
<feature type="compositionally biased region" description="Basic and acidic residues" evidence="1">
    <location>
        <begin position="250"/>
        <end position="262"/>
    </location>
</feature>
<feature type="compositionally biased region" description="Low complexity" evidence="1">
    <location>
        <begin position="787"/>
        <end position="796"/>
    </location>
</feature>
<feature type="region of interest" description="Disordered" evidence="1">
    <location>
        <begin position="1391"/>
        <end position="1410"/>
    </location>
</feature>
<feature type="region of interest" description="Disordered" evidence="1">
    <location>
        <begin position="902"/>
        <end position="941"/>
    </location>
</feature>
<proteinExistence type="predicted"/>
<protein>
    <recommendedName>
        <fullName evidence="2">Cryptic loci regulator 2 N-terminal domain-containing protein</fullName>
    </recommendedName>
</protein>
<feature type="compositionally biased region" description="Low complexity" evidence="1">
    <location>
        <begin position="635"/>
        <end position="661"/>
    </location>
</feature>
<organism evidence="3 4">
    <name type="scientific">Tetrapyrgos nigripes</name>
    <dbReference type="NCBI Taxonomy" id="182062"/>
    <lineage>
        <taxon>Eukaryota</taxon>
        <taxon>Fungi</taxon>
        <taxon>Dikarya</taxon>
        <taxon>Basidiomycota</taxon>
        <taxon>Agaricomycotina</taxon>
        <taxon>Agaricomycetes</taxon>
        <taxon>Agaricomycetidae</taxon>
        <taxon>Agaricales</taxon>
        <taxon>Marasmiineae</taxon>
        <taxon>Marasmiaceae</taxon>
        <taxon>Tetrapyrgos</taxon>
    </lineage>
</organism>
<sequence length="1410" mass="152635">MPVVAELPENPTFKDFHTSDGNKNWPTNNNRVVDENGNFDYHEAVELDDPENLRWRVQLGKQLQKALSWPDGANYVLRDFPEGYKLFRHHKGTAKSHRSDRYLFGSKYSPRFRSLPEFVPHAIWLFKQLPSHSSSSSEASSSATILDHIEWDHTTCECKYATKQHVAKKASPRKAKAKDRVSGTQDNAKMKVPDDIGALAVGVKRKGTKTGEMADVDVGMDGKAEGTPDVAAVPVPVSENPSAKPVTTEGDTHRSNDIDTREAVSLPSIAINADGDTTKENGHHVGNDIEMKDASQLDINNVEEKDREDVSSANSSTVVLPSTPLCTSSSIPIASHSLNNSTYVNANANPSIVPEGFADKVEADEDTEPQSHPSHPPPPTTTISPSQRDKIFLPTTKEILFPISDGSSSKWPVYSVTTTIPATTSTPISVPAILASTSISASTPTRKTPVTLTVPTSSTSAGPVPSTSINTTGNAQQAVSGPDPTSTPVQSVSASMSTSTPTPAPASLLATPSASVDTPSNSLRYIYDSSASKTFLENVGNGIVKQLGEKFGFDANAKYILKDLPEGYRLFEASKVGQKRKDKYLIGSKFGKFRSANEFIPHAIWLLESFISLETPPESSSASSSQSQLHDQNQSDPFSIILPPSSSMLPKPTPSSSDPSPQKILDSNLTLWDHSKCHCQYSQGRKGKTTIVNTPTKTPKTLKRQSSKMDKVDGLGSIRVILGVEEMKKSVGTGKGAGSETGDGVGTQGEDEDLEVIEVATTAEEGSGSSVQRDVGAASLKRKGKQRACSPAPSSSARKKARTESSGAGAGAEDGEVYQSNEPELLSLASAINSALGTRQSARKRRAPARFEENVSPATKKARKAHSSNANAAESVNGISLNGAGNGHQVSGQITVDHQYPHARNRLGPTPKGTKNGAAKPKTTGSDHSTPATTPSQGSSIFGPITFTQMTKLAMYSRADFITSEEINNIVAELPVENPMETYFRPGELVFYSLRQPIAGPSQQIQFWPAVVREFGKDYMYNIQLLGLPIKGLLYPVHPTYILPYLATQVSPELLQSILAKDVWNPSSQFRSSKPAEYLKAPFHELAHYYGAALWQARKIFQSWGFGILCAASSSLPKSAVQVQMSGPSPVYYRAIQPTPSHKRFPYLWWGPERLVIGDFIRLKQSRKAFQESTIPNFNQVLPPSGPGEAVAACELALEGCTSSGASGASLRGVVMRVREFFVDEVNLRSDKQAWVIRACGMLYELADIDWTPSEPSSEENGPLPDPPKGYKFRAILPSTSEAVVTMELVAGRYYPGILSHHILETAILSNALNAGLKGLESLWALEGIVPGEGNTMFSRLEDSSASASTKIYQSAVWFGQERKRMKEMQSESDIDWEKVKEDLTRLKNDIESPDYSKGSSSSMPRLHAV</sequence>
<feature type="compositionally biased region" description="Low complexity" evidence="1">
    <location>
        <begin position="619"/>
        <end position="628"/>
    </location>
</feature>
<feature type="region of interest" description="Disordered" evidence="1">
    <location>
        <begin position="837"/>
        <end position="871"/>
    </location>
</feature>
<feature type="compositionally biased region" description="Basic and acidic residues" evidence="1">
    <location>
        <begin position="276"/>
        <end position="295"/>
    </location>
</feature>
<dbReference type="EMBL" id="JAACJM010000028">
    <property type="protein sequence ID" value="KAF5365205.1"/>
    <property type="molecule type" value="Genomic_DNA"/>
</dbReference>
<feature type="compositionally biased region" description="Low complexity" evidence="1">
    <location>
        <begin position="443"/>
        <end position="460"/>
    </location>
</feature>
<feature type="compositionally biased region" description="Polar residues" evidence="1">
    <location>
        <begin position="923"/>
        <end position="941"/>
    </location>
</feature>
<feature type="domain" description="Cryptic loci regulator 2 N-terminal" evidence="2">
    <location>
        <begin position="75"/>
        <end position="160"/>
    </location>
</feature>
<dbReference type="InterPro" id="IPR038986">
    <property type="entry name" value="Clr2"/>
</dbReference>
<dbReference type="PANTHER" id="PTHR38046">
    <property type="entry name" value="CRYPTIC LOCI REGULATOR 2"/>
    <property type="match status" value="1"/>
</dbReference>
<dbReference type="Proteomes" id="UP000559256">
    <property type="component" value="Unassembled WGS sequence"/>
</dbReference>
<feature type="compositionally biased region" description="Low complexity" evidence="1">
    <location>
        <begin position="491"/>
        <end position="513"/>
    </location>
</feature>
<feature type="region of interest" description="Disordered" evidence="1">
    <location>
        <begin position="617"/>
        <end position="665"/>
    </location>
</feature>
<evidence type="ECO:0000256" key="1">
    <source>
        <dbReference type="SAM" id="MobiDB-lite"/>
    </source>
</evidence>
<accession>A0A8H5GI86</accession>
<feature type="compositionally biased region" description="Polar residues" evidence="1">
    <location>
        <begin position="311"/>
        <end position="324"/>
    </location>
</feature>
<feature type="region of interest" description="Disordered" evidence="1">
    <location>
        <begin position="1"/>
        <end position="25"/>
    </location>
</feature>
<feature type="region of interest" description="Disordered" evidence="1">
    <location>
        <begin position="363"/>
        <end position="388"/>
    </location>
</feature>
<feature type="region of interest" description="Disordered" evidence="1">
    <location>
        <begin position="443"/>
        <end position="513"/>
    </location>
</feature>
<evidence type="ECO:0000259" key="2">
    <source>
        <dbReference type="Pfam" id="PF16761"/>
    </source>
</evidence>
<dbReference type="GO" id="GO:0031934">
    <property type="term" value="C:mating-type region heterochromatin"/>
    <property type="evidence" value="ECO:0007669"/>
    <property type="project" value="TreeGrafter"/>
</dbReference>
<comment type="caution">
    <text evidence="3">The sequence shown here is derived from an EMBL/GenBank/DDBJ whole genome shotgun (WGS) entry which is preliminary data.</text>
</comment>
<gene>
    <name evidence="3" type="ORF">D9758_005465</name>
</gene>